<protein>
    <submittedName>
        <fullName evidence="1">Uncharacterized protein</fullName>
    </submittedName>
</protein>
<name>A0ACB9PY43_BAUVA</name>
<evidence type="ECO:0000313" key="2">
    <source>
        <dbReference type="Proteomes" id="UP000828941"/>
    </source>
</evidence>
<dbReference type="Proteomes" id="UP000828941">
    <property type="component" value="Chromosome 2"/>
</dbReference>
<evidence type="ECO:0000313" key="1">
    <source>
        <dbReference type="EMBL" id="KAI4353744.1"/>
    </source>
</evidence>
<organism evidence="1 2">
    <name type="scientific">Bauhinia variegata</name>
    <name type="common">Purple orchid tree</name>
    <name type="synonym">Phanera variegata</name>
    <dbReference type="NCBI Taxonomy" id="167791"/>
    <lineage>
        <taxon>Eukaryota</taxon>
        <taxon>Viridiplantae</taxon>
        <taxon>Streptophyta</taxon>
        <taxon>Embryophyta</taxon>
        <taxon>Tracheophyta</taxon>
        <taxon>Spermatophyta</taxon>
        <taxon>Magnoliopsida</taxon>
        <taxon>eudicotyledons</taxon>
        <taxon>Gunneridae</taxon>
        <taxon>Pentapetalae</taxon>
        <taxon>rosids</taxon>
        <taxon>fabids</taxon>
        <taxon>Fabales</taxon>
        <taxon>Fabaceae</taxon>
        <taxon>Cercidoideae</taxon>
        <taxon>Cercideae</taxon>
        <taxon>Bauhiniinae</taxon>
        <taxon>Bauhinia</taxon>
    </lineage>
</organism>
<proteinExistence type="predicted"/>
<dbReference type="EMBL" id="CM039427">
    <property type="protein sequence ID" value="KAI4353744.1"/>
    <property type="molecule type" value="Genomic_DNA"/>
</dbReference>
<accession>A0ACB9PY43</accession>
<sequence>MGKHPGELISMLSKPNTLNMILKDVIDQCLRLPQLQEEIQDVILVTINATSGLATFCFKATFECVLSWNINSPIDESRNISCGQQLRQILESHLHCRSISLNIVVFHFQIFGA</sequence>
<gene>
    <name evidence="1" type="ORF">L6164_002673</name>
</gene>
<reference evidence="1 2" key="1">
    <citation type="journal article" date="2022" name="DNA Res.">
        <title>Chromosomal-level genome assembly of the orchid tree Bauhinia variegata (Leguminosae; Cercidoideae) supports the allotetraploid origin hypothesis of Bauhinia.</title>
        <authorList>
            <person name="Zhong Y."/>
            <person name="Chen Y."/>
            <person name="Zheng D."/>
            <person name="Pang J."/>
            <person name="Liu Y."/>
            <person name="Luo S."/>
            <person name="Meng S."/>
            <person name="Qian L."/>
            <person name="Wei D."/>
            <person name="Dai S."/>
            <person name="Zhou R."/>
        </authorList>
    </citation>
    <scope>NUCLEOTIDE SEQUENCE [LARGE SCALE GENOMIC DNA]</scope>
    <source>
        <strain evidence="1">BV-YZ2020</strain>
    </source>
</reference>
<comment type="caution">
    <text evidence="1">The sequence shown here is derived from an EMBL/GenBank/DDBJ whole genome shotgun (WGS) entry which is preliminary data.</text>
</comment>
<keyword evidence="2" id="KW-1185">Reference proteome</keyword>